<dbReference type="PANTHER" id="PTHR15544:SF0">
    <property type="entry name" value="TETRATRICOPEPTIDE REPEAT PROTEIN 33"/>
    <property type="match status" value="1"/>
</dbReference>
<feature type="repeat" description="TPR" evidence="1">
    <location>
        <begin position="58"/>
        <end position="91"/>
    </location>
</feature>
<evidence type="ECO:0008006" key="5">
    <source>
        <dbReference type="Google" id="ProtNLM"/>
    </source>
</evidence>
<name>A0AAE1E7L4_9GAST</name>
<dbReference type="Gene3D" id="1.25.40.10">
    <property type="entry name" value="Tetratricopeptide repeat domain"/>
    <property type="match status" value="1"/>
</dbReference>
<reference evidence="3" key="1">
    <citation type="journal article" date="2023" name="G3 (Bethesda)">
        <title>A reference genome for the long-term kleptoplast-retaining sea slug Elysia crispata morphotype clarki.</title>
        <authorList>
            <person name="Eastman K.E."/>
            <person name="Pendleton A.L."/>
            <person name="Shaikh M.A."/>
            <person name="Suttiyut T."/>
            <person name="Ogas R."/>
            <person name="Tomko P."/>
            <person name="Gavelis G."/>
            <person name="Widhalm J.R."/>
            <person name="Wisecaver J.H."/>
        </authorList>
    </citation>
    <scope>NUCLEOTIDE SEQUENCE</scope>
    <source>
        <strain evidence="3">ECLA1</strain>
    </source>
</reference>
<dbReference type="PANTHER" id="PTHR15544">
    <property type="entry name" value="OSMOSIS RESPONSIVE FACTOR"/>
    <property type="match status" value="1"/>
</dbReference>
<evidence type="ECO:0000313" key="4">
    <source>
        <dbReference type="Proteomes" id="UP001283361"/>
    </source>
</evidence>
<dbReference type="InterPro" id="IPR019734">
    <property type="entry name" value="TPR_rpt"/>
</dbReference>
<evidence type="ECO:0000256" key="1">
    <source>
        <dbReference type="PROSITE-ProRule" id="PRU00339"/>
    </source>
</evidence>
<dbReference type="AlphaFoldDB" id="A0AAE1E7L4"/>
<dbReference type="SMART" id="SM00028">
    <property type="entry name" value="TPR"/>
    <property type="match status" value="3"/>
</dbReference>
<sequence length="265" mass="30066">MTSFGWKRKAGAKVSKKFTQAFSADVKDEESASDDTFDWLTFVPRKIAFSLEDANAKSERLKVEGVTLAEAERYWEALKKWEEAIQLTPNNYKILDMKAQALMAVGEVFPALQTAEKTVKISPTWWVGHQTLGRALANVGEVKMAQRSFSRAVHLNPGDFELWSEDLLWVKSLLDRHKISQMQQLQEELSGVVGSTSRSTVMIRELKENHDNNSTLEGDDEENLAVVNYDNRNNGTEKDSENMGPSAPKRVRRVPKNYVQMRDPT</sequence>
<gene>
    <name evidence="3" type="ORF">RRG08_032227</name>
</gene>
<proteinExistence type="predicted"/>
<dbReference type="EMBL" id="JAWDGP010000828">
    <property type="protein sequence ID" value="KAK3796922.1"/>
    <property type="molecule type" value="Genomic_DNA"/>
</dbReference>
<protein>
    <recommendedName>
        <fullName evidence="5">Tetratricopeptide repeat protein 33</fullName>
    </recommendedName>
</protein>
<evidence type="ECO:0000256" key="2">
    <source>
        <dbReference type="SAM" id="MobiDB-lite"/>
    </source>
</evidence>
<dbReference type="PROSITE" id="PS50005">
    <property type="entry name" value="TPR"/>
    <property type="match status" value="2"/>
</dbReference>
<comment type="caution">
    <text evidence="3">The sequence shown here is derived from an EMBL/GenBank/DDBJ whole genome shotgun (WGS) entry which is preliminary data.</text>
</comment>
<dbReference type="SUPFAM" id="SSF48452">
    <property type="entry name" value="TPR-like"/>
    <property type="match status" value="1"/>
</dbReference>
<organism evidence="3 4">
    <name type="scientific">Elysia crispata</name>
    <name type="common">lettuce slug</name>
    <dbReference type="NCBI Taxonomy" id="231223"/>
    <lineage>
        <taxon>Eukaryota</taxon>
        <taxon>Metazoa</taxon>
        <taxon>Spiralia</taxon>
        <taxon>Lophotrochozoa</taxon>
        <taxon>Mollusca</taxon>
        <taxon>Gastropoda</taxon>
        <taxon>Heterobranchia</taxon>
        <taxon>Euthyneura</taxon>
        <taxon>Panpulmonata</taxon>
        <taxon>Sacoglossa</taxon>
        <taxon>Placobranchoidea</taxon>
        <taxon>Plakobranchidae</taxon>
        <taxon>Elysia</taxon>
    </lineage>
</organism>
<dbReference type="InterPro" id="IPR011990">
    <property type="entry name" value="TPR-like_helical_dom_sf"/>
</dbReference>
<feature type="region of interest" description="Disordered" evidence="2">
    <location>
        <begin position="230"/>
        <end position="265"/>
    </location>
</feature>
<accession>A0AAE1E7L4</accession>
<keyword evidence="4" id="KW-1185">Reference proteome</keyword>
<dbReference type="Proteomes" id="UP001283361">
    <property type="component" value="Unassembled WGS sequence"/>
</dbReference>
<dbReference type="InterPro" id="IPR052658">
    <property type="entry name" value="TPR-containing"/>
</dbReference>
<keyword evidence="1" id="KW-0802">TPR repeat</keyword>
<feature type="repeat" description="TPR" evidence="1">
    <location>
        <begin position="126"/>
        <end position="159"/>
    </location>
</feature>
<evidence type="ECO:0000313" key="3">
    <source>
        <dbReference type="EMBL" id="KAK3796922.1"/>
    </source>
</evidence>